<reference evidence="3" key="1">
    <citation type="submission" date="2021-11" db="EMBL/GenBank/DDBJ databases">
        <authorList>
            <person name="Herlambang A."/>
            <person name="Guo Y."/>
            <person name="Takashima Y."/>
            <person name="Nishizawa T."/>
        </authorList>
    </citation>
    <scope>NUCLEOTIDE SEQUENCE</scope>
    <source>
        <strain evidence="3">E1425</strain>
    </source>
</reference>
<dbReference type="OrthoDB" id="2266637at2759"/>
<dbReference type="PANTHER" id="PTHR33939:SF1">
    <property type="entry name" value="DUF4371 DOMAIN-CONTAINING PROTEIN"/>
    <property type="match status" value="1"/>
</dbReference>
<dbReference type="Gene3D" id="3.30.420.10">
    <property type="entry name" value="Ribonuclease H-like superfamily/Ribonuclease H"/>
    <property type="match status" value="1"/>
</dbReference>
<sequence length="204" mass="23839">MRAAPRLYSVWTMRIIIELFRILKQVKRPRKKLSQYRKEELADRLVWQNSSLNKDDLMKLTKPELYEMAKKNKPPAAVEELVARYGYHVLWLPPYHPDLNPIEEAWGVIKGHALYENDGSNFEAVRNLIMEGLDKAAPTWPRLVERTIATEMRYIKTDRIQLQEGTPLVIDLDLTEDEDEDDDESDGEEDEEDEDQELNDGLGK</sequence>
<evidence type="ECO:0000259" key="2">
    <source>
        <dbReference type="Pfam" id="PF13358"/>
    </source>
</evidence>
<keyword evidence="4" id="KW-1185">Reference proteome</keyword>
<organism evidence="3 4">
    <name type="scientific">Entomortierella parvispora</name>
    <dbReference type="NCBI Taxonomy" id="205924"/>
    <lineage>
        <taxon>Eukaryota</taxon>
        <taxon>Fungi</taxon>
        <taxon>Fungi incertae sedis</taxon>
        <taxon>Mucoromycota</taxon>
        <taxon>Mortierellomycotina</taxon>
        <taxon>Mortierellomycetes</taxon>
        <taxon>Mortierellales</taxon>
        <taxon>Mortierellaceae</taxon>
        <taxon>Entomortierella</taxon>
    </lineage>
</organism>
<comment type="caution">
    <text evidence="3">The sequence shown here is derived from an EMBL/GenBank/DDBJ whole genome shotgun (WGS) entry which is preliminary data.</text>
</comment>
<dbReference type="AlphaFoldDB" id="A0A9P3H2Y7"/>
<evidence type="ECO:0000313" key="4">
    <source>
        <dbReference type="Proteomes" id="UP000827284"/>
    </source>
</evidence>
<dbReference type="InterPro" id="IPR038717">
    <property type="entry name" value="Tc1-like_DDE_dom"/>
</dbReference>
<proteinExistence type="predicted"/>
<reference evidence="3" key="2">
    <citation type="journal article" date="2022" name="Microbiol. Resour. Announc.">
        <title>Whole-Genome Sequence of Entomortierella parvispora E1425, a Mucoromycotan Fungus Associated with Burkholderiaceae-Related Endosymbiotic Bacteria.</title>
        <authorList>
            <person name="Herlambang A."/>
            <person name="Guo Y."/>
            <person name="Takashima Y."/>
            <person name="Narisawa K."/>
            <person name="Ohta H."/>
            <person name="Nishizawa T."/>
        </authorList>
    </citation>
    <scope>NUCLEOTIDE SEQUENCE</scope>
    <source>
        <strain evidence="3">E1425</strain>
    </source>
</reference>
<protein>
    <recommendedName>
        <fullName evidence="2">Tc1-like transposase DDE domain-containing protein</fullName>
    </recommendedName>
</protein>
<dbReference type="PANTHER" id="PTHR33939">
    <property type="entry name" value="PROTEIN CBG22215"/>
    <property type="match status" value="1"/>
</dbReference>
<feature type="region of interest" description="Disordered" evidence="1">
    <location>
        <begin position="167"/>
        <end position="204"/>
    </location>
</feature>
<dbReference type="Pfam" id="PF13358">
    <property type="entry name" value="DDE_3"/>
    <property type="match status" value="1"/>
</dbReference>
<feature type="compositionally biased region" description="Acidic residues" evidence="1">
    <location>
        <begin position="173"/>
        <end position="198"/>
    </location>
</feature>
<dbReference type="Proteomes" id="UP000827284">
    <property type="component" value="Unassembled WGS sequence"/>
</dbReference>
<evidence type="ECO:0000313" key="3">
    <source>
        <dbReference type="EMBL" id="GJJ69136.1"/>
    </source>
</evidence>
<name>A0A9P3H2Y7_9FUNG</name>
<dbReference type="InterPro" id="IPR036397">
    <property type="entry name" value="RNaseH_sf"/>
</dbReference>
<evidence type="ECO:0000256" key="1">
    <source>
        <dbReference type="SAM" id="MobiDB-lite"/>
    </source>
</evidence>
<dbReference type="GO" id="GO:0003676">
    <property type="term" value="F:nucleic acid binding"/>
    <property type="evidence" value="ECO:0007669"/>
    <property type="project" value="InterPro"/>
</dbReference>
<gene>
    <name evidence="3" type="ORF">EMPS_01482</name>
</gene>
<feature type="domain" description="Tc1-like transposase DDE" evidence="2">
    <location>
        <begin position="76"/>
        <end position="123"/>
    </location>
</feature>
<dbReference type="EMBL" id="BQFW01000002">
    <property type="protein sequence ID" value="GJJ69136.1"/>
    <property type="molecule type" value="Genomic_DNA"/>
</dbReference>
<accession>A0A9P3H2Y7</accession>